<dbReference type="PhylomeDB" id="A0A0G4G0F6"/>
<keyword evidence="2" id="KW-0472">Membrane</keyword>
<evidence type="ECO:0000313" key="3">
    <source>
        <dbReference type="EMBL" id="CEM21369.1"/>
    </source>
</evidence>
<feature type="transmembrane region" description="Helical" evidence="2">
    <location>
        <begin position="67"/>
        <end position="96"/>
    </location>
</feature>
<feature type="region of interest" description="Disordered" evidence="1">
    <location>
        <begin position="248"/>
        <end position="342"/>
    </location>
</feature>
<dbReference type="EMBL" id="CDMZ01000783">
    <property type="protein sequence ID" value="CEM21369.1"/>
    <property type="molecule type" value="Genomic_DNA"/>
</dbReference>
<evidence type="ECO:0000256" key="2">
    <source>
        <dbReference type="SAM" id="Phobius"/>
    </source>
</evidence>
<proteinExistence type="predicted"/>
<evidence type="ECO:0000256" key="1">
    <source>
        <dbReference type="SAM" id="MobiDB-lite"/>
    </source>
</evidence>
<keyword evidence="2" id="KW-0812">Transmembrane</keyword>
<keyword evidence="2" id="KW-1133">Transmembrane helix</keyword>
<dbReference type="VEuPathDB" id="CryptoDB:Cvel_19634"/>
<feature type="region of interest" description="Disordered" evidence="1">
    <location>
        <begin position="197"/>
        <end position="216"/>
    </location>
</feature>
<dbReference type="AlphaFoldDB" id="A0A0G4G0F6"/>
<accession>A0A0G4G0F6</accession>
<reference evidence="3" key="1">
    <citation type="submission" date="2014-11" db="EMBL/GenBank/DDBJ databases">
        <authorList>
            <person name="Otto D Thomas"/>
            <person name="Naeem Raeece"/>
        </authorList>
    </citation>
    <scope>NUCLEOTIDE SEQUENCE</scope>
</reference>
<gene>
    <name evidence="3" type="ORF">Cvel_19634</name>
</gene>
<name>A0A0G4G0F6_9ALVE</name>
<feature type="transmembrane region" description="Helical" evidence="2">
    <location>
        <begin position="117"/>
        <end position="140"/>
    </location>
</feature>
<feature type="transmembrane region" description="Helical" evidence="2">
    <location>
        <begin position="146"/>
        <end position="170"/>
    </location>
</feature>
<protein>
    <recommendedName>
        <fullName evidence="4">Transmembrane protein</fullName>
    </recommendedName>
</protein>
<organism evidence="3">
    <name type="scientific">Chromera velia CCMP2878</name>
    <dbReference type="NCBI Taxonomy" id="1169474"/>
    <lineage>
        <taxon>Eukaryota</taxon>
        <taxon>Sar</taxon>
        <taxon>Alveolata</taxon>
        <taxon>Colpodellida</taxon>
        <taxon>Chromeraceae</taxon>
        <taxon>Chromera</taxon>
    </lineage>
</organism>
<feature type="compositionally biased region" description="Acidic residues" evidence="1">
    <location>
        <begin position="316"/>
        <end position="334"/>
    </location>
</feature>
<dbReference type="Gene3D" id="1.20.140.140">
    <property type="entry name" value="Calcium release-activated calcium channel protein Orai"/>
    <property type="match status" value="1"/>
</dbReference>
<evidence type="ECO:0008006" key="4">
    <source>
        <dbReference type="Google" id="ProtNLM"/>
    </source>
</evidence>
<sequence length="342" mass="37381">MLQLYKNDIVTSVAKGQVELRKRELDWYTNNYLTMSTQGAVLAGFAFNQLTTPVPEDIDLWLGKSYLVLSTLALSFELFVVLSTTMCCILGPGLALRGHQGFASLHVAVDTLKSEQNWIFFFFVCGLLVFLISNSMLFVVYYIPFVAYPCATLVGFFILVVVGYVIYIYIKLHVPYLSEVDGKIQALHDAYGNLPDIEEDKPARSPSQRGSAPGGFPRSQTAFAPGALSPQSVGATPASFQHQRTEPIRGLGLSPGMGYHQPFHGQSMHTLPEGALGGGAAGSQDPSASPVSLRRQRQNEERGFFGNAWNKLTGQESDDDDSLDSDSEGGDIDMEMATRQFG</sequence>
<dbReference type="InterPro" id="IPR038350">
    <property type="entry name" value="Orai_sf"/>
</dbReference>